<name>A0AAU8I0H1_9CAUD</name>
<organism evidence="1">
    <name type="scientific">Klebsiella phage FKP3</name>
    <dbReference type="NCBI Taxonomy" id="3231233"/>
    <lineage>
        <taxon>Viruses</taxon>
        <taxon>Duplodnaviria</taxon>
        <taxon>Heunggongvirae</taxon>
        <taxon>Uroviricota</taxon>
        <taxon>Caudoviricetes</taxon>
        <taxon>Stephanstirmvirinae</taxon>
        <taxon>Justusliebigvirus</taxon>
    </lineage>
</organism>
<accession>A0AAU8I0H1</accession>
<sequence>MYNNIDNLRVGEDYYDLSSGEYKFTVLFLGDEDERLHVEGIPLEVKPYWTDDYMLTTWAYNKETMEPIQEDAIYDYCYNNVMVSKERLDEINTAKQVLMNLWEESGIQEPFVYEDGKFSVGKEQVLSAHINAGYEHGWISSSICW</sequence>
<reference evidence="1" key="1">
    <citation type="submission" date="2024-06" db="EMBL/GenBank/DDBJ databases">
        <title>High activity and specificity of bacteriophage cocktails against carbapenem-resistant Klebsiella pneumoniae belonging to high-risk clones CG258 and ST307.</title>
        <authorList>
            <person name="Jimenez Quiceno J."/>
            <person name="Salazar Ospina L."/>
            <person name="Tellez Carrasquilla S."/>
        </authorList>
    </citation>
    <scope>NUCLEOTIDE SEQUENCE</scope>
</reference>
<proteinExistence type="predicted"/>
<evidence type="ECO:0000313" key="1">
    <source>
        <dbReference type="EMBL" id="XCI78182.1"/>
    </source>
</evidence>
<evidence type="ECO:0008006" key="2">
    <source>
        <dbReference type="Google" id="ProtNLM"/>
    </source>
</evidence>
<dbReference type="EMBL" id="PP895363">
    <property type="protein sequence ID" value="XCI78182.1"/>
    <property type="molecule type" value="Genomic_DNA"/>
</dbReference>
<protein>
    <recommendedName>
        <fullName evidence="2">DUF4376 domain-containing protein</fullName>
    </recommendedName>
</protein>